<dbReference type="Pfam" id="PF14523">
    <property type="entry name" value="Syntaxin_2"/>
    <property type="match status" value="1"/>
</dbReference>
<gene>
    <name evidence="4" type="ORF">A4U43_C07F38800</name>
</gene>
<evidence type="ECO:0000313" key="4">
    <source>
        <dbReference type="EMBL" id="ONK65605.1"/>
    </source>
</evidence>
<dbReference type="GO" id="GO:0016020">
    <property type="term" value="C:membrane"/>
    <property type="evidence" value="ECO:0007669"/>
    <property type="project" value="InterPro"/>
</dbReference>
<protein>
    <recommendedName>
        <fullName evidence="3">Syntaxin N-terminal domain-containing protein</fullName>
    </recommendedName>
</protein>
<feature type="region of interest" description="Disordered" evidence="2">
    <location>
        <begin position="48"/>
        <end position="70"/>
    </location>
</feature>
<proteinExistence type="predicted"/>
<dbReference type="GO" id="GO:0015031">
    <property type="term" value="P:protein transport"/>
    <property type="evidence" value="ECO:0007669"/>
    <property type="project" value="UniProtKB-KW"/>
</dbReference>
<dbReference type="AlphaFoldDB" id="A0A5P1EI40"/>
<evidence type="ECO:0000256" key="2">
    <source>
        <dbReference type="SAM" id="MobiDB-lite"/>
    </source>
</evidence>
<accession>A0A5P1EI40</accession>
<keyword evidence="5" id="KW-1185">Reference proteome</keyword>
<reference evidence="5" key="1">
    <citation type="journal article" date="2017" name="Nat. Commun.">
        <title>The asparagus genome sheds light on the origin and evolution of a young Y chromosome.</title>
        <authorList>
            <person name="Harkess A."/>
            <person name="Zhou J."/>
            <person name="Xu C."/>
            <person name="Bowers J.E."/>
            <person name="Van der Hulst R."/>
            <person name="Ayyampalayam S."/>
            <person name="Mercati F."/>
            <person name="Riccardi P."/>
            <person name="McKain M.R."/>
            <person name="Kakrana A."/>
            <person name="Tang H."/>
            <person name="Ray J."/>
            <person name="Groenendijk J."/>
            <person name="Arikit S."/>
            <person name="Mathioni S.M."/>
            <person name="Nakano M."/>
            <person name="Shan H."/>
            <person name="Telgmann-Rauber A."/>
            <person name="Kanno A."/>
            <person name="Yue Z."/>
            <person name="Chen H."/>
            <person name="Li W."/>
            <person name="Chen Y."/>
            <person name="Xu X."/>
            <person name="Zhang Y."/>
            <person name="Luo S."/>
            <person name="Chen H."/>
            <person name="Gao J."/>
            <person name="Mao Z."/>
            <person name="Pires J.C."/>
            <person name="Luo M."/>
            <person name="Kudrna D."/>
            <person name="Wing R.A."/>
            <person name="Meyers B.C."/>
            <person name="Yi K."/>
            <person name="Kong H."/>
            <person name="Lavrijsen P."/>
            <person name="Sunseri F."/>
            <person name="Falavigna A."/>
            <person name="Ye Y."/>
            <person name="Leebens-Mack J.H."/>
            <person name="Chen G."/>
        </authorList>
    </citation>
    <scope>NUCLEOTIDE SEQUENCE [LARGE SCALE GENOMIC DNA]</scope>
    <source>
        <strain evidence="5">cv. DH0086</strain>
    </source>
</reference>
<dbReference type="SUPFAM" id="SSF47661">
    <property type="entry name" value="t-snare proteins"/>
    <property type="match status" value="1"/>
</dbReference>
<sequence length="236" mass="26012">MEAKRVGSLRPVEAAGFPTQAHPSLSLYYIRPSSSSMLENFLGGIEGDRRQMSLGDPETGGPLAGRRRDPNPVAADLMRTKSAVLTYEALVDELGTPKDTLNFRQTLHRKRFFIERLVKATSAKIHRASEDDYRDETGKRIADAELTEDFRTILNDFQKATRLATERESAYAPIVPKAILSSSLLNEEIRRKVDEMGGMCLHGGMKLVPVAEIGSSDSLSSVLAASVAGYGGWWRL</sequence>
<dbReference type="InterPro" id="IPR010989">
    <property type="entry name" value="SNARE"/>
</dbReference>
<dbReference type="GO" id="GO:0016192">
    <property type="term" value="P:vesicle-mediated transport"/>
    <property type="evidence" value="ECO:0007669"/>
    <property type="project" value="InterPro"/>
</dbReference>
<dbReference type="Gramene" id="ONK65605">
    <property type="protein sequence ID" value="ONK65605"/>
    <property type="gene ID" value="A4U43_C07F38800"/>
</dbReference>
<dbReference type="Gene3D" id="1.20.58.70">
    <property type="match status" value="1"/>
</dbReference>
<evidence type="ECO:0000256" key="1">
    <source>
        <dbReference type="ARBA" id="ARBA00022927"/>
    </source>
</evidence>
<dbReference type="Proteomes" id="UP000243459">
    <property type="component" value="Chromosome 7"/>
</dbReference>
<organism evidence="4 5">
    <name type="scientific">Asparagus officinalis</name>
    <name type="common">Garden asparagus</name>
    <dbReference type="NCBI Taxonomy" id="4686"/>
    <lineage>
        <taxon>Eukaryota</taxon>
        <taxon>Viridiplantae</taxon>
        <taxon>Streptophyta</taxon>
        <taxon>Embryophyta</taxon>
        <taxon>Tracheophyta</taxon>
        <taxon>Spermatophyta</taxon>
        <taxon>Magnoliopsida</taxon>
        <taxon>Liliopsida</taxon>
        <taxon>Asparagales</taxon>
        <taxon>Asparagaceae</taxon>
        <taxon>Asparagoideae</taxon>
        <taxon>Asparagus</taxon>
    </lineage>
</organism>
<keyword evidence="1" id="KW-0813">Transport</keyword>
<dbReference type="InterPro" id="IPR006011">
    <property type="entry name" value="Syntaxin_N"/>
</dbReference>
<name>A0A5P1EI40_ASPOF</name>
<dbReference type="EMBL" id="CM007387">
    <property type="protein sequence ID" value="ONK65605.1"/>
    <property type="molecule type" value="Genomic_DNA"/>
</dbReference>
<evidence type="ECO:0000313" key="5">
    <source>
        <dbReference type="Proteomes" id="UP000243459"/>
    </source>
</evidence>
<evidence type="ECO:0000259" key="3">
    <source>
        <dbReference type="Pfam" id="PF14523"/>
    </source>
</evidence>
<feature type="domain" description="Syntaxin N-terminal" evidence="3">
    <location>
        <begin position="73"/>
        <end position="182"/>
    </location>
</feature>
<keyword evidence="1" id="KW-0653">Protein transport</keyword>